<dbReference type="AlphaFoldDB" id="A0A379FCT0"/>
<dbReference type="EMBL" id="UGTW01000001">
    <property type="protein sequence ID" value="SUC17419.1"/>
    <property type="molecule type" value="Genomic_DNA"/>
</dbReference>
<proteinExistence type="predicted"/>
<gene>
    <name evidence="1" type="ORF">NCTC10376_03362</name>
</gene>
<reference evidence="1 2" key="1">
    <citation type="submission" date="2018-06" db="EMBL/GenBank/DDBJ databases">
        <authorList>
            <consortium name="Pathogen Informatics"/>
            <person name="Doyle S."/>
        </authorList>
    </citation>
    <scope>NUCLEOTIDE SEQUENCE [LARGE SCALE GENOMIC DNA]</scope>
    <source>
        <strain evidence="1 2">NCTC10376</strain>
    </source>
</reference>
<dbReference type="Gene3D" id="6.10.200.10">
    <property type="entry name" value="Regulatory phage protein Cox"/>
    <property type="match status" value="1"/>
</dbReference>
<dbReference type="RefSeq" id="WP_115370838.1">
    <property type="nucleotide sequence ID" value="NZ_JBFEIC010000002.1"/>
</dbReference>
<organism evidence="1 2">
    <name type="scientific">Proteus vulgaris</name>
    <dbReference type="NCBI Taxonomy" id="585"/>
    <lineage>
        <taxon>Bacteria</taxon>
        <taxon>Pseudomonadati</taxon>
        <taxon>Pseudomonadota</taxon>
        <taxon>Gammaproteobacteria</taxon>
        <taxon>Enterobacterales</taxon>
        <taxon>Morganellaceae</taxon>
        <taxon>Proteus</taxon>
    </lineage>
</organism>
<evidence type="ECO:0000313" key="2">
    <source>
        <dbReference type="Proteomes" id="UP000254331"/>
    </source>
</evidence>
<evidence type="ECO:0000313" key="1">
    <source>
        <dbReference type="EMBL" id="SUC17419.1"/>
    </source>
</evidence>
<dbReference type="InterPro" id="IPR038147">
    <property type="entry name" value="Cox_sf"/>
</dbReference>
<protein>
    <recommendedName>
        <fullName evidence="3">DNA-binding protein</fullName>
    </recommendedName>
</protein>
<name>A0A379FCT0_PROVU</name>
<accession>A0A379FCT0</accession>
<sequence>MRPNITININTPYLTIDAFSKCTGLPKSTIRDMISDGRLPVRAKSIDMKRGKVLINMLALYTDASEGCNISLQPNL</sequence>
<evidence type="ECO:0008006" key="3">
    <source>
        <dbReference type="Google" id="ProtNLM"/>
    </source>
</evidence>
<dbReference type="Proteomes" id="UP000254331">
    <property type="component" value="Unassembled WGS sequence"/>
</dbReference>